<keyword evidence="3" id="KW-1185">Reference proteome</keyword>
<evidence type="ECO:0000313" key="2">
    <source>
        <dbReference type="EMBL" id="QKG80774.1"/>
    </source>
</evidence>
<protein>
    <submittedName>
        <fullName evidence="2">Uncharacterized protein</fullName>
    </submittedName>
</protein>
<dbReference type="AlphaFoldDB" id="A0A7D4AYA4"/>
<feature type="chain" id="PRO_5029774529" evidence="1">
    <location>
        <begin position="22"/>
        <end position="342"/>
    </location>
</feature>
<organism evidence="2 3">
    <name type="scientific">Tenuifilum thalassicum</name>
    <dbReference type="NCBI Taxonomy" id="2590900"/>
    <lineage>
        <taxon>Bacteria</taxon>
        <taxon>Pseudomonadati</taxon>
        <taxon>Bacteroidota</taxon>
        <taxon>Bacteroidia</taxon>
        <taxon>Bacteroidales</taxon>
        <taxon>Tenuifilaceae</taxon>
        <taxon>Tenuifilum</taxon>
    </lineage>
</organism>
<feature type="signal peptide" evidence="1">
    <location>
        <begin position="1"/>
        <end position="21"/>
    </location>
</feature>
<evidence type="ECO:0000256" key="1">
    <source>
        <dbReference type="SAM" id="SignalP"/>
    </source>
</evidence>
<dbReference type="EMBL" id="CP041345">
    <property type="protein sequence ID" value="QKG80774.1"/>
    <property type="molecule type" value="Genomic_DNA"/>
</dbReference>
<dbReference type="Proteomes" id="UP000500961">
    <property type="component" value="Chromosome"/>
</dbReference>
<keyword evidence="1" id="KW-0732">Signal</keyword>
<gene>
    <name evidence="2" type="ORF">FHG85_11030</name>
</gene>
<dbReference type="KEGG" id="ttz:FHG85_11030"/>
<dbReference type="RefSeq" id="WP_173075861.1">
    <property type="nucleotide sequence ID" value="NZ_CP041345.1"/>
</dbReference>
<sequence length="342" mass="39568">MPTKKILLLVVSFLVSYSLSAQDKERFEKIFEKETSNDNSPYKKFKNVKKFSFYPDTLPAWFFEPKLFAGNYYAIGVSDPDMELSQAKELAILRAKSMALLAEECNVQYFKDIYTSAEEVQRYTNLKERFDIYFKLTAKRKVAESMFEVLDTHFTKYNEYAVLVSYNPKNVSENDTLYPMLTNATAFFVQASFDDIEENQGEYEGKNYVAFPNENVQASEFLFREKGSRFLSISRYNGETLEFPAYSYTYAMPGASSRKQVLVTFNGLWSLLSRQLLVSLILNVQPYSIKLKNVNQENDKGIVRLAREIASFDSQLEINGINFVNDTLKFDLNLKGQQNSIW</sequence>
<proteinExistence type="predicted"/>
<accession>A0A7D4AYA4</accession>
<name>A0A7D4AYA4_9BACT</name>
<evidence type="ECO:0000313" key="3">
    <source>
        <dbReference type="Proteomes" id="UP000500961"/>
    </source>
</evidence>
<reference evidence="2 3" key="1">
    <citation type="submission" date="2019-07" db="EMBL/GenBank/DDBJ databases">
        <title>Thalassofilum flectens gen. nov., sp. nov., a novel moderate thermophilic anaerobe from a shallow sea hot spring in Kunashir Island (Russia), representing a new family in the order Bacteroidales, and proposal of Thalassofilacea fam. nov.</title>
        <authorList>
            <person name="Kochetkova T.V."/>
            <person name="Podosokorskaya O.A."/>
            <person name="Novikov A."/>
            <person name="Elcheninov A.G."/>
            <person name="Toshchakov S.V."/>
            <person name="Kublanov I.V."/>
        </authorList>
    </citation>
    <scope>NUCLEOTIDE SEQUENCE [LARGE SCALE GENOMIC DNA]</scope>
    <source>
        <strain evidence="2 3">38-H</strain>
    </source>
</reference>